<dbReference type="Gene3D" id="3.10.50.10">
    <property type="match status" value="1"/>
</dbReference>
<dbReference type="SMART" id="SM00636">
    <property type="entry name" value="Glyco_18"/>
    <property type="match status" value="1"/>
</dbReference>
<keyword evidence="6 8" id="KW-0326">Glycosidase</keyword>
<gene>
    <name evidence="13" type="ORF">HFQ381_LOCUS6410</name>
</gene>
<dbReference type="SUPFAM" id="SSF54556">
    <property type="entry name" value="Chitinase insertion domain"/>
    <property type="match status" value="1"/>
</dbReference>
<dbReference type="InterPro" id="IPR019786">
    <property type="entry name" value="Zinc_finger_PHD-type_CS"/>
</dbReference>
<evidence type="ECO:0000256" key="10">
    <source>
        <dbReference type="SAM" id="Phobius"/>
    </source>
</evidence>
<reference evidence="13" key="1">
    <citation type="submission" date="2021-02" db="EMBL/GenBank/DDBJ databases">
        <authorList>
            <person name="Nowell W R."/>
        </authorList>
    </citation>
    <scope>NUCLEOTIDE SEQUENCE</scope>
</reference>
<dbReference type="PANTHER" id="PTHR11177:SF317">
    <property type="entry name" value="CHITINASE 12-RELATED"/>
    <property type="match status" value="1"/>
</dbReference>
<evidence type="ECO:0000256" key="8">
    <source>
        <dbReference type="RuleBase" id="RU000489"/>
    </source>
</evidence>
<evidence type="ECO:0000256" key="5">
    <source>
        <dbReference type="ARBA" id="ARBA00023157"/>
    </source>
</evidence>
<evidence type="ECO:0000313" key="14">
    <source>
        <dbReference type="Proteomes" id="UP000663851"/>
    </source>
</evidence>
<keyword evidence="10" id="KW-1133">Transmembrane helix</keyword>
<keyword evidence="10" id="KW-0812">Transmembrane</keyword>
<keyword evidence="4" id="KW-0862">Zinc</keyword>
<feature type="domain" description="PHD-type" evidence="11">
    <location>
        <begin position="684"/>
        <end position="734"/>
    </location>
</feature>
<dbReference type="InterPro" id="IPR001965">
    <property type="entry name" value="Znf_PHD"/>
</dbReference>
<dbReference type="Pfam" id="PF00704">
    <property type="entry name" value="Glyco_hydro_18"/>
    <property type="match status" value="1"/>
</dbReference>
<dbReference type="InterPro" id="IPR013083">
    <property type="entry name" value="Znf_RING/FYVE/PHD"/>
</dbReference>
<feature type="compositionally biased region" description="Basic and acidic residues" evidence="9">
    <location>
        <begin position="783"/>
        <end position="793"/>
    </location>
</feature>
<evidence type="ECO:0008006" key="15">
    <source>
        <dbReference type="Google" id="ProtNLM"/>
    </source>
</evidence>
<feature type="transmembrane region" description="Helical" evidence="10">
    <location>
        <begin position="63"/>
        <end position="83"/>
    </location>
</feature>
<dbReference type="InterPro" id="IPR019787">
    <property type="entry name" value="Znf_PHD-finger"/>
</dbReference>
<evidence type="ECO:0000256" key="1">
    <source>
        <dbReference type="ARBA" id="ARBA00022723"/>
    </source>
</evidence>
<dbReference type="PROSITE" id="PS50016">
    <property type="entry name" value="ZF_PHD_2"/>
    <property type="match status" value="1"/>
</dbReference>
<accession>A0A820AYQ4</accession>
<dbReference type="Gene3D" id="3.30.40.10">
    <property type="entry name" value="Zinc/RING finger domain, C3HC4 (zinc finger)"/>
    <property type="match status" value="1"/>
</dbReference>
<dbReference type="Proteomes" id="UP000663851">
    <property type="component" value="Unassembled WGS sequence"/>
</dbReference>
<organism evidence="13 14">
    <name type="scientific">Rotaria socialis</name>
    <dbReference type="NCBI Taxonomy" id="392032"/>
    <lineage>
        <taxon>Eukaryota</taxon>
        <taxon>Metazoa</taxon>
        <taxon>Spiralia</taxon>
        <taxon>Gnathifera</taxon>
        <taxon>Rotifera</taxon>
        <taxon>Eurotatoria</taxon>
        <taxon>Bdelloidea</taxon>
        <taxon>Philodinida</taxon>
        <taxon>Philodinidae</taxon>
        <taxon>Rotaria</taxon>
    </lineage>
</organism>
<dbReference type="InterPro" id="IPR022056">
    <property type="entry name" value="CpG-bd_C"/>
</dbReference>
<dbReference type="InterPro" id="IPR017853">
    <property type="entry name" value="GH"/>
</dbReference>
<sequence length="1189" mass="135707">MLKTFHAYDQDLSFRWALFGRLNSRYIHLRKLVIALEFSGSGYVWIPYSLIMIELYRTSINEAMPFILLFTGLMYDIAIIGITKSIIRRPRPKINHDDVLSIGPDKFSFPSGHTSRAVFLLFYFIETNFFQQIPKSVIISWLGSVVASRILLGRHYVSDVLAGVLFGIFECTTIVHLSPLVARCYFANWAAKRSDNISRLTPEEIDPFLCTHINFAFGKVLESLTIAPSEEDDIKGWTLNSKGMYERVIKLKETNPDLRVLLSVGGWTHASRGFNDVSKNAANIKTFAANSIKFLRDNKFDGLDLDWEYPGAKDQGAEPHTKTGYTKLVKKLSEMFQQEAEQTGKEKLLLTCATAAARHRIEAGYEVSELCKSFDFVSVMTYDYHGSWEGKTGHNSPLYGMSNDRKKFREWNIKGSMHVWSALGCPKEKLNIGLSAYGRAFTLLREPGVKIRKSKEKKKSPIGLKAGAAEAGKYTREAGVLSYYEICELIEQNPSNRVLWHQEMSVPYVSSDTLWIGYDNVRSVKLKMKFLKDQGYGGVIIWSLDLDDKTGDFCKEGPFPLINAVKNELSISPNHVSNTNTKCFDDNNTLVLLFENINSQSTTITVVYKNFFFFLLLDAMDDINNRNNEYIKAELVTKLLKHFLPEDRSSRLSSDMMATINSKHSSGSFTHKSLSNSSLGDGQILYCLCRSSDCSTFMIACDACNIWYHGSCIGVSEKESAKIENFFCHRCRHKTPSLQIKYNKPQKEIEEKLSKCIRKRLQKEAQLLNPSSDTAQKQNEFSTNDKKNREHSTSMDQYTNDDSTSNQSDSSSSSTTVMSRQQQVIHGNTTGVARPSGIQSVQYEALMSRDEQEQTTKTSVITTKRALITKNIGTTEKRKRHVSGSAGLPPIKRELQPELNDEEDTKNLNARRRRRNTEKAVRQCYGPSCLFEARPASKYCSDKCGLELARNRLLQFLPMRLMQWQTIPSVADTFNKKAIEEIRNEIEDIKQRLSVLDERQRKLSDIIERGKKLIATNDTNKIDTTNDEPDGMCFCILCNQEISQKTYTRHIDKCFIRFESQVSYGSNIKSNIEGLFCDNYDRTNNLYCKRLKVICPEHSRDPKIGPDEACGCPLEKDLFEVSDELCTVPKRLCSKHFKWDRKYRAQIDLERLHELMRYEELIEKENRLRTAMNERGSVAGLLLHKTTAH</sequence>
<dbReference type="InterPro" id="IPR050314">
    <property type="entry name" value="Glycosyl_Hydrlase_18"/>
</dbReference>
<feature type="region of interest" description="Disordered" evidence="9">
    <location>
        <begin position="767"/>
        <end position="822"/>
    </location>
</feature>
<dbReference type="GO" id="GO:0008061">
    <property type="term" value="F:chitin binding"/>
    <property type="evidence" value="ECO:0007669"/>
    <property type="project" value="InterPro"/>
</dbReference>
<dbReference type="InterPro" id="IPR011011">
    <property type="entry name" value="Znf_FYVE_PHD"/>
</dbReference>
<evidence type="ECO:0000256" key="9">
    <source>
        <dbReference type="SAM" id="MobiDB-lite"/>
    </source>
</evidence>
<evidence type="ECO:0000256" key="2">
    <source>
        <dbReference type="ARBA" id="ARBA00022771"/>
    </source>
</evidence>
<dbReference type="FunFam" id="3.10.50.10:FF:000001">
    <property type="entry name" value="Chitinase 3-like 1"/>
    <property type="match status" value="1"/>
</dbReference>
<dbReference type="GO" id="GO:0008270">
    <property type="term" value="F:zinc ion binding"/>
    <property type="evidence" value="ECO:0007669"/>
    <property type="project" value="UniProtKB-KW"/>
</dbReference>
<dbReference type="InterPro" id="IPR029070">
    <property type="entry name" value="Chitinase_insertion_sf"/>
</dbReference>
<dbReference type="Pfam" id="PF00628">
    <property type="entry name" value="PHD"/>
    <property type="match status" value="1"/>
</dbReference>
<dbReference type="SMART" id="SM00014">
    <property type="entry name" value="acidPPc"/>
    <property type="match status" value="1"/>
</dbReference>
<keyword evidence="3 8" id="KW-0378">Hydrolase</keyword>
<dbReference type="InterPro" id="IPR011583">
    <property type="entry name" value="Chitinase_II/V-like_cat"/>
</dbReference>
<dbReference type="PANTHER" id="PTHR11177">
    <property type="entry name" value="CHITINASE"/>
    <property type="match status" value="1"/>
</dbReference>
<dbReference type="GO" id="GO:0005576">
    <property type="term" value="C:extracellular region"/>
    <property type="evidence" value="ECO:0007669"/>
    <property type="project" value="TreeGrafter"/>
</dbReference>
<dbReference type="Gene3D" id="3.20.20.80">
    <property type="entry name" value="Glycosidases"/>
    <property type="match status" value="1"/>
</dbReference>
<evidence type="ECO:0000259" key="11">
    <source>
        <dbReference type="PROSITE" id="PS50016"/>
    </source>
</evidence>
<evidence type="ECO:0000256" key="3">
    <source>
        <dbReference type="ARBA" id="ARBA00022801"/>
    </source>
</evidence>
<feature type="compositionally biased region" description="Polar residues" evidence="9">
    <location>
        <begin position="768"/>
        <end position="782"/>
    </location>
</feature>
<dbReference type="SUPFAM" id="SSF51445">
    <property type="entry name" value="(Trans)glycosidases"/>
    <property type="match status" value="1"/>
</dbReference>
<evidence type="ECO:0000256" key="6">
    <source>
        <dbReference type="ARBA" id="ARBA00023295"/>
    </source>
</evidence>
<evidence type="ECO:0000256" key="4">
    <source>
        <dbReference type="ARBA" id="ARBA00022833"/>
    </source>
</evidence>
<dbReference type="Gene3D" id="1.20.144.10">
    <property type="entry name" value="Phosphatidic acid phosphatase type 2/haloperoxidase"/>
    <property type="match status" value="1"/>
</dbReference>
<dbReference type="SUPFAM" id="SSF48317">
    <property type="entry name" value="Acid phosphatase/Vanadium-dependent haloperoxidase"/>
    <property type="match status" value="1"/>
</dbReference>
<comment type="caution">
    <text evidence="13">The sequence shown here is derived from an EMBL/GenBank/DDBJ whole genome shotgun (WGS) entry which is preliminary data.</text>
</comment>
<dbReference type="PROSITE" id="PS51910">
    <property type="entry name" value="GH18_2"/>
    <property type="match status" value="1"/>
</dbReference>
<dbReference type="EMBL" id="CAJOBO010000288">
    <property type="protein sequence ID" value="CAF4183949.1"/>
    <property type="molecule type" value="Genomic_DNA"/>
</dbReference>
<dbReference type="PROSITE" id="PS01095">
    <property type="entry name" value="GH18_1"/>
    <property type="match status" value="1"/>
</dbReference>
<proteinExistence type="predicted"/>
<protein>
    <recommendedName>
        <fullName evidence="15">CXXC-type zinc finger protein 1</fullName>
    </recommendedName>
</protein>
<feature type="transmembrane region" description="Helical" evidence="10">
    <location>
        <begin position="156"/>
        <end position="177"/>
    </location>
</feature>
<feature type="compositionally biased region" description="Low complexity" evidence="9">
    <location>
        <begin position="800"/>
        <end position="816"/>
    </location>
</feature>
<keyword evidence="10" id="KW-0472">Membrane</keyword>
<dbReference type="InterPro" id="IPR001579">
    <property type="entry name" value="Glyco_hydro_18_chit_AS"/>
</dbReference>
<keyword evidence="2 7" id="KW-0863">Zinc-finger</keyword>
<evidence type="ECO:0000313" key="13">
    <source>
        <dbReference type="EMBL" id="CAF4183949.1"/>
    </source>
</evidence>
<dbReference type="SUPFAM" id="SSF57903">
    <property type="entry name" value="FYVE/PHD zinc finger"/>
    <property type="match status" value="1"/>
</dbReference>
<dbReference type="InterPro" id="IPR001223">
    <property type="entry name" value="Glyco_hydro18_cat"/>
</dbReference>
<dbReference type="InterPro" id="IPR036938">
    <property type="entry name" value="PAP2/HPO_sf"/>
</dbReference>
<dbReference type="Pfam" id="PF01569">
    <property type="entry name" value="PAP2"/>
    <property type="match status" value="1"/>
</dbReference>
<keyword evidence="5" id="KW-1015">Disulfide bond</keyword>
<dbReference type="Pfam" id="PF12269">
    <property type="entry name" value="CpG_bind_C"/>
    <property type="match status" value="1"/>
</dbReference>
<dbReference type="GO" id="GO:0006032">
    <property type="term" value="P:chitin catabolic process"/>
    <property type="evidence" value="ECO:0007669"/>
    <property type="project" value="TreeGrafter"/>
</dbReference>
<keyword evidence="1" id="KW-0479">Metal-binding</keyword>
<dbReference type="SMART" id="SM00249">
    <property type="entry name" value="PHD"/>
    <property type="match status" value="1"/>
</dbReference>
<dbReference type="InterPro" id="IPR000326">
    <property type="entry name" value="PAP2/HPO"/>
</dbReference>
<evidence type="ECO:0000256" key="7">
    <source>
        <dbReference type="PROSITE-ProRule" id="PRU00146"/>
    </source>
</evidence>
<dbReference type="GO" id="GO:0005975">
    <property type="term" value="P:carbohydrate metabolic process"/>
    <property type="evidence" value="ECO:0007669"/>
    <property type="project" value="InterPro"/>
</dbReference>
<evidence type="ECO:0000259" key="12">
    <source>
        <dbReference type="PROSITE" id="PS51910"/>
    </source>
</evidence>
<dbReference type="PROSITE" id="PS01359">
    <property type="entry name" value="ZF_PHD_1"/>
    <property type="match status" value="1"/>
</dbReference>
<dbReference type="GO" id="GO:0004568">
    <property type="term" value="F:chitinase activity"/>
    <property type="evidence" value="ECO:0007669"/>
    <property type="project" value="TreeGrafter"/>
</dbReference>
<dbReference type="AlphaFoldDB" id="A0A820AYQ4"/>
<name>A0A820AYQ4_9BILA</name>
<feature type="transmembrane region" description="Helical" evidence="10">
    <location>
        <begin position="32"/>
        <end position="51"/>
    </location>
</feature>
<feature type="domain" description="GH18" evidence="12">
    <location>
        <begin position="180"/>
        <end position="572"/>
    </location>
</feature>